<organism evidence="1 2">
    <name type="scientific">Streptococcus agalactiae</name>
    <dbReference type="NCBI Taxonomy" id="1311"/>
    <lineage>
        <taxon>Bacteria</taxon>
        <taxon>Bacillati</taxon>
        <taxon>Bacillota</taxon>
        <taxon>Bacilli</taxon>
        <taxon>Lactobacillales</taxon>
        <taxon>Streptococcaceae</taxon>
        <taxon>Streptococcus</taxon>
    </lineage>
</organism>
<protein>
    <submittedName>
        <fullName evidence="1">Uncharacterized protein</fullName>
    </submittedName>
</protein>
<dbReference type="AlphaFoldDB" id="A0A837KXH8"/>
<accession>A0A837KXH8</accession>
<sequence length="110" mass="12393">MAIFGGEKLSREEKQKQKIQKYLSQRGIDNLNEKSNVQVRRVINDLAGNGFFKAGMALSFAKAEEQAKVTYLSALVEQNWILISQNQEILDELKKSIITKKSPTLPNLAV</sequence>
<comment type="caution">
    <text evidence="1">The sequence shown here is derived from an EMBL/GenBank/DDBJ whole genome shotgun (WGS) entry which is preliminary data.</text>
</comment>
<proteinExistence type="predicted"/>
<dbReference type="RefSeq" id="WP_047209108.1">
    <property type="nucleotide sequence ID" value="NZ_LBKL01000090.1"/>
</dbReference>
<evidence type="ECO:0000313" key="1">
    <source>
        <dbReference type="EMBL" id="KLL35917.1"/>
    </source>
</evidence>
<evidence type="ECO:0000313" key="2">
    <source>
        <dbReference type="Proteomes" id="UP000035346"/>
    </source>
</evidence>
<dbReference type="EMBL" id="LBKL01000090">
    <property type="protein sequence ID" value="KLL35917.1"/>
    <property type="molecule type" value="Genomic_DNA"/>
</dbReference>
<reference evidence="1 2" key="1">
    <citation type="journal article" date="2015" name="PLoS ONE">
        <title>Genomic analysis reveals the molecular basis for capsule loss in the group B streptococcus population.</title>
        <authorList>
            <consortium name="DEVANI Consortium"/>
            <person name="Rosini R."/>
            <person name="Campisi E."/>
            <person name="De Chiara M."/>
            <person name="Tettelin H."/>
            <person name="Rinaudo D."/>
            <person name="Toniolo C."/>
            <person name="Metruccio M."/>
            <person name="Guidotti S."/>
            <person name="Sorensen U.B."/>
            <person name="Kilian M."/>
            <person name="Ramirez M."/>
            <person name="Janulczyk R."/>
            <person name="Donati C."/>
            <person name="Grandi G."/>
            <person name="Margarit I."/>
        </authorList>
    </citation>
    <scope>NUCLEOTIDE SEQUENCE [LARGE SCALE GENOMIC DNA]</scope>
    <source>
        <strain evidence="1 2">DK-B-USS-215</strain>
    </source>
</reference>
<name>A0A837KXH8_STRAG</name>
<gene>
    <name evidence="1" type="ORF">WA04_09775</name>
</gene>
<dbReference type="Proteomes" id="UP000035346">
    <property type="component" value="Unassembled WGS sequence"/>
</dbReference>